<dbReference type="RefSeq" id="WP_276648600.1">
    <property type="nucleotide sequence ID" value="NZ_JAAZCD010000298.1"/>
</dbReference>
<dbReference type="Proteomes" id="UP000589373">
    <property type="component" value="Unassembled WGS sequence"/>
</dbReference>
<evidence type="ECO:0008006" key="5">
    <source>
        <dbReference type="Google" id="ProtNLM"/>
    </source>
</evidence>
<dbReference type="EMBL" id="JAAZCD010000298">
    <property type="protein sequence ID" value="NLD33120.1"/>
    <property type="molecule type" value="Genomic_DNA"/>
</dbReference>
<protein>
    <recommendedName>
        <fullName evidence="5">Prokaryotic membrane lipoprotein lipid attachment site profile</fullName>
    </recommendedName>
</protein>
<sequence>MKKRWTLLLLAIVVMAMLITACQPADSGTTDAPAADADATEATEAADDADATDDTDAVQ</sequence>
<name>A0A847D9B6_9LACT</name>
<feature type="compositionally biased region" description="Acidic residues" evidence="1">
    <location>
        <begin position="38"/>
        <end position="59"/>
    </location>
</feature>
<feature type="region of interest" description="Disordered" evidence="1">
    <location>
        <begin position="25"/>
        <end position="59"/>
    </location>
</feature>
<evidence type="ECO:0000313" key="4">
    <source>
        <dbReference type="Proteomes" id="UP000589373"/>
    </source>
</evidence>
<dbReference type="AlphaFoldDB" id="A0A847D9B6"/>
<accession>A0A847D9B6</accession>
<evidence type="ECO:0000256" key="1">
    <source>
        <dbReference type="SAM" id="MobiDB-lite"/>
    </source>
</evidence>
<proteinExistence type="predicted"/>
<feature type="chain" id="PRO_5039409586" description="Prokaryotic membrane lipoprotein lipid attachment site profile" evidence="2">
    <location>
        <begin position="26"/>
        <end position="59"/>
    </location>
</feature>
<keyword evidence="2" id="KW-0732">Signal</keyword>
<dbReference type="PROSITE" id="PS51257">
    <property type="entry name" value="PROKAR_LIPOPROTEIN"/>
    <property type="match status" value="1"/>
</dbReference>
<comment type="caution">
    <text evidence="3">The sequence shown here is derived from an EMBL/GenBank/DDBJ whole genome shotgun (WGS) entry which is preliminary data.</text>
</comment>
<reference evidence="3 4" key="1">
    <citation type="journal article" date="2020" name="Biotechnol. Biofuels">
        <title>New insights from the biogas microbiome by comprehensive genome-resolved metagenomics of nearly 1600 species originating from multiple anaerobic digesters.</title>
        <authorList>
            <person name="Campanaro S."/>
            <person name="Treu L."/>
            <person name="Rodriguez-R L.M."/>
            <person name="Kovalovszki A."/>
            <person name="Ziels R.M."/>
            <person name="Maus I."/>
            <person name="Zhu X."/>
            <person name="Kougias P.G."/>
            <person name="Basile A."/>
            <person name="Luo G."/>
            <person name="Schluter A."/>
            <person name="Konstantinidis K.T."/>
            <person name="Angelidaki I."/>
        </authorList>
    </citation>
    <scope>NUCLEOTIDE SEQUENCE [LARGE SCALE GENOMIC DNA]</scope>
    <source>
        <strain evidence="3">AS07pgkLD_105</strain>
    </source>
</reference>
<gene>
    <name evidence="3" type="ORF">GX662_12840</name>
</gene>
<evidence type="ECO:0000256" key="2">
    <source>
        <dbReference type="SAM" id="SignalP"/>
    </source>
</evidence>
<feature type="signal peptide" evidence="2">
    <location>
        <begin position="1"/>
        <end position="25"/>
    </location>
</feature>
<organism evidence="3 4">
    <name type="scientific">Trichococcus flocculiformis</name>
    <dbReference type="NCBI Taxonomy" id="82803"/>
    <lineage>
        <taxon>Bacteria</taxon>
        <taxon>Bacillati</taxon>
        <taxon>Bacillota</taxon>
        <taxon>Bacilli</taxon>
        <taxon>Lactobacillales</taxon>
        <taxon>Carnobacteriaceae</taxon>
        <taxon>Trichococcus</taxon>
    </lineage>
</organism>
<evidence type="ECO:0000313" key="3">
    <source>
        <dbReference type="EMBL" id="NLD33120.1"/>
    </source>
</evidence>